<dbReference type="InterPro" id="IPR036866">
    <property type="entry name" value="RibonucZ/Hydroxyglut_hydro"/>
</dbReference>
<dbReference type="AlphaFoldDB" id="A0A4Q7X0N5"/>
<reference evidence="2 3" key="1">
    <citation type="journal article" date="2015" name="Stand. Genomic Sci.">
        <title>Genomic Encyclopedia of Bacterial and Archaeal Type Strains, Phase III: the genomes of soil and plant-associated and newly described type strains.</title>
        <authorList>
            <person name="Whitman W.B."/>
            <person name="Woyke T."/>
            <person name="Klenk H.P."/>
            <person name="Zhou Y."/>
            <person name="Lilburn T.G."/>
            <person name="Beck B.J."/>
            <person name="De Vos P."/>
            <person name="Vandamme P."/>
            <person name="Eisen J.A."/>
            <person name="Garrity G."/>
            <person name="Hugenholtz P."/>
            <person name="Kyrpides N.C."/>
        </authorList>
    </citation>
    <scope>NUCLEOTIDE SEQUENCE [LARGE SCALE GENOMIC DNA]</scope>
    <source>
        <strain evidence="2 3">VKM Ac-2540</strain>
    </source>
</reference>
<keyword evidence="3" id="KW-1185">Reference proteome</keyword>
<sequence>MKLTVIGCSGSVPGPDSAASSYLVTADGFNLILDLGSGALGSLQRHLAVPEIGAIGLSHLHPDHCMDLCGLYVAAKYAPGAPIPRIPVFGPPGTAQRMALAYDLPLDPGMEEQLDFYAWQEVQTVGPFTIRTAPMVHPVPAYAIRVEHGNRSLVYTGDTGPNDALIDLARGADVLLSEAALPDNDPHNPIDLHLTPADAGEHAKKAGVKRLVITHVPPWYDRVTQAENARRTFSGPVEIATPHAVFDI</sequence>
<dbReference type="Proteomes" id="UP000292027">
    <property type="component" value="Unassembled WGS sequence"/>
</dbReference>
<dbReference type="SUPFAM" id="SSF56281">
    <property type="entry name" value="Metallo-hydrolase/oxidoreductase"/>
    <property type="match status" value="1"/>
</dbReference>
<accession>A0A4Q7X0N5</accession>
<dbReference type="InterPro" id="IPR001279">
    <property type="entry name" value="Metallo-B-lactamas"/>
</dbReference>
<dbReference type="RefSeq" id="WP_130444972.1">
    <property type="nucleotide sequence ID" value="NZ_SHKR01000012.1"/>
</dbReference>
<proteinExistence type="predicted"/>
<organism evidence="2 3">
    <name type="scientific">Kribbella rubisoli</name>
    <dbReference type="NCBI Taxonomy" id="3075929"/>
    <lineage>
        <taxon>Bacteria</taxon>
        <taxon>Bacillati</taxon>
        <taxon>Actinomycetota</taxon>
        <taxon>Actinomycetes</taxon>
        <taxon>Propionibacteriales</taxon>
        <taxon>Kribbellaceae</taxon>
        <taxon>Kribbella</taxon>
    </lineage>
</organism>
<feature type="domain" description="Metallo-beta-lactamase" evidence="1">
    <location>
        <begin position="18"/>
        <end position="215"/>
    </location>
</feature>
<name>A0A4Q7X0N5_9ACTN</name>
<evidence type="ECO:0000313" key="2">
    <source>
        <dbReference type="EMBL" id="RZU16023.1"/>
    </source>
</evidence>
<evidence type="ECO:0000313" key="3">
    <source>
        <dbReference type="Proteomes" id="UP000292027"/>
    </source>
</evidence>
<dbReference type="PANTHER" id="PTHR46018:SF4">
    <property type="entry name" value="METALLO-HYDROLASE YHFI-RELATED"/>
    <property type="match status" value="1"/>
</dbReference>
<evidence type="ECO:0000259" key="1">
    <source>
        <dbReference type="SMART" id="SM00849"/>
    </source>
</evidence>
<dbReference type="EMBL" id="SHKR01000012">
    <property type="protein sequence ID" value="RZU16023.1"/>
    <property type="molecule type" value="Genomic_DNA"/>
</dbReference>
<dbReference type="OrthoDB" id="9800940at2"/>
<dbReference type="Pfam" id="PF12706">
    <property type="entry name" value="Lactamase_B_2"/>
    <property type="match status" value="1"/>
</dbReference>
<protein>
    <submittedName>
        <fullName evidence="2">Ribonuclease BN (tRNA processing enzyme)</fullName>
    </submittedName>
</protein>
<gene>
    <name evidence="2" type="ORF">EV645_3567</name>
</gene>
<dbReference type="PANTHER" id="PTHR46018">
    <property type="entry name" value="ZINC PHOSPHODIESTERASE ELAC PROTEIN 1"/>
    <property type="match status" value="1"/>
</dbReference>
<dbReference type="GO" id="GO:0042781">
    <property type="term" value="F:3'-tRNA processing endoribonuclease activity"/>
    <property type="evidence" value="ECO:0007669"/>
    <property type="project" value="TreeGrafter"/>
</dbReference>
<dbReference type="Gene3D" id="3.60.15.10">
    <property type="entry name" value="Ribonuclease Z/Hydroxyacylglutathione hydrolase-like"/>
    <property type="match status" value="1"/>
</dbReference>
<comment type="caution">
    <text evidence="2">The sequence shown here is derived from an EMBL/GenBank/DDBJ whole genome shotgun (WGS) entry which is preliminary data.</text>
</comment>
<dbReference type="CDD" id="cd07716">
    <property type="entry name" value="RNaseZ_short-form-like_MBL-fold"/>
    <property type="match status" value="1"/>
</dbReference>
<dbReference type="SMART" id="SM00849">
    <property type="entry name" value="Lactamase_B"/>
    <property type="match status" value="1"/>
</dbReference>